<dbReference type="InterPro" id="IPR000812">
    <property type="entry name" value="TFIIB"/>
</dbReference>
<accession>A0A6C0FAA4</accession>
<sequence>MPKYTSKKNKGNLSSQDKAKLWNVFDLEVSDTKENTGTLECIYRECGDREQCDQCAASLAFSDEGFLTCTNSKCGIIYKDTTDQSAEWRYYGADDNQSGDPTRCGMPINPLLKESSYGCKVLCNGNTSYEMRKIRRYTEWQSMPYKEKSQYDEFQIIYTMAHNAGMPKMIIDDAMRYHKKISEYYQTFRGENRDSILGGSIYISCRINNNPRTPKEIASIFHLDVQNATRGCKNVQQIINVIEKDMSTEEKTVFNKTTPDDFIERYCSRLNMNAELTKLCHFISIKVERDGLMPENTPHSIAAGIIYFIIQLCGLTISKRDVRAVSEISEVTIGKCHKKIEKHKDILVPKAIISKYCKS</sequence>
<dbReference type="InterPro" id="IPR013150">
    <property type="entry name" value="TFIIB_cyclin"/>
</dbReference>
<organism evidence="4">
    <name type="scientific">viral metagenome</name>
    <dbReference type="NCBI Taxonomy" id="1070528"/>
    <lineage>
        <taxon>unclassified sequences</taxon>
        <taxon>metagenomes</taxon>
        <taxon>organismal metagenomes</taxon>
    </lineage>
</organism>
<dbReference type="GO" id="GO:0097550">
    <property type="term" value="C:transcription preinitiation complex"/>
    <property type="evidence" value="ECO:0007669"/>
    <property type="project" value="TreeGrafter"/>
</dbReference>
<proteinExistence type="predicted"/>
<dbReference type="AlphaFoldDB" id="A0A6C0FAA4"/>
<dbReference type="GO" id="GO:0005634">
    <property type="term" value="C:nucleus"/>
    <property type="evidence" value="ECO:0007669"/>
    <property type="project" value="TreeGrafter"/>
</dbReference>
<evidence type="ECO:0000256" key="2">
    <source>
        <dbReference type="ARBA" id="ARBA00023163"/>
    </source>
</evidence>
<reference evidence="4" key="1">
    <citation type="journal article" date="2020" name="Nature">
        <title>Giant virus diversity and host interactions through global metagenomics.</title>
        <authorList>
            <person name="Schulz F."/>
            <person name="Roux S."/>
            <person name="Paez-Espino D."/>
            <person name="Jungbluth S."/>
            <person name="Walsh D.A."/>
            <person name="Denef V.J."/>
            <person name="McMahon K.D."/>
            <person name="Konstantinidis K.T."/>
            <person name="Eloe-Fadrosh E.A."/>
            <person name="Kyrpides N.C."/>
            <person name="Woyke T."/>
        </authorList>
    </citation>
    <scope>NUCLEOTIDE SEQUENCE</scope>
    <source>
        <strain evidence="4">GVMAG-S-ERX556106-38</strain>
    </source>
</reference>
<dbReference type="PANTHER" id="PTHR11618:SF13">
    <property type="entry name" value="TRANSCRIPTION INITIATION FACTOR IIB"/>
    <property type="match status" value="1"/>
</dbReference>
<dbReference type="EMBL" id="MN738834">
    <property type="protein sequence ID" value="QHT38796.1"/>
    <property type="molecule type" value="Genomic_DNA"/>
</dbReference>
<dbReference type="PRINTS" id="PR00685">
    <property type="entry name" value="TIFACTORIIB"/>
</dbReference>
<keyword evidence="2" id="KW-0804">Transcription</keyword>
<keyword evidence="1" id="KW-0805">Transcription regulation</keyword>
<dbReference type="GO" id="GO:0070897">
    <property type="term" value="P:transcription preinitiation complex assembly"/>
    <property type="evidence" value="ECO:0007669"/>
    <property type="project" value="InterPro"/>
</dbReference>
<feature type="domain" description="Transcription factor TFIIB cyclin-like" evidence="3">
    <location>
        <begin position="257"/>
        <end position="343"/>
    </location>
</feature>
<dbReference type="InterPro" id="IPR036915">
    <property type="entry name" value="Cyclin-like_sf"/>
</dbReference>
<evidence type="ECO:0000256" key="1">
    <source>
        <dbReference type="ARBA" id="ARBA00023015"/>
    </source>
</evidence>
<dbReference type="PANTHER" id="PTHR11618">
    <property type="entry name" value="TRANSCRIPTION INITIATION FACTOR IIB-RELATED"/>
    <property type="match status" value="1"/>
</dbReference>
<feature type="domain" description="Transcription factor TFIIB cyclin-like" evidence="3">
    <location>
        <begin position="148"/>
        <end position="226"/>
    </location>
</feature>
<dbReference type="Gene3D" id="1.10.472.10">
    <property type="entry name" value="Cyclin-like"/>
    <property type="match status" value="1"/>
</dbReference>
<evidence type="ECO:0000259" key="3">
    <source>
        <dbReference type="Pfam" id="PF00382"/>
    </source>
</evidence>
<dbReference type="GO" id="GO:0017025">
    <property type="term" value="F:TBP-class protein binding"/>
    <property type="evidence" value="ECO:0007669"/>
    <property type="project" value="InterPro"/>
</dbReference>
<name>A0A6C0FAA4_9ZZZZ</name>
<dbReference type="Gene3D" id="1.10.472.170">
    <property type="match status" value="1"/>
</dbReference>
<dbReference type="Pfam" id="PF00382">
    <property type="entry name" value="TFIIB"/>
    <property type="match status" value="2"/>
</dbReference>
<evidence type="ECO:0000313" key="4">
    <source>
        <dbReference type="EMBL" id="QHT38796.1"/>
    </source>
</evidence>
<dbReference type="SUPFAM" id="SSF47954">
    <property type="entry name" value="Cyclin-like"/>
    <property type="match status" value="2"/>
</dbReference>
<protein>
    <recommendedName>
        <fullName evidence="3">Transcription factor TFIIB cyclin-like domain-containing protein</fullName>
    </recommendedName>
</protein>